<evidence type="ECO:0000259" key="3">
    <source>
        <dbReference type="Pfam" id="PF22776"/>
    </source>
</evidence>
<feature type="domain" description="K+ potassium transporter C-terminal" evidence="3">
    <location>
        <begin position="41"/>
        <end position="212"/>
    </location>
</feature>
<evidence type="ECO:0000313" key="4">
    <source>
        <dbReference type="EMBL" id="KAK9099470.1"/>
    </source>
</evidence>
<evidence type="ECO:0000313" key="5">
    <source>
        <dbReference type="Proteomes" id="UP001420932"/>
    </source>
</evidence>
<dbReference type="GO" id="GO:0016020">
    <property type="term" value="C:membrane"/>
    <property type="evidence" value="ECO:0007669"/>
    <property type="project" value="InterPro"/>
</dbReference>
<dbReference type="InterPro" id="IPR053952">
    <property type="entry name" value="K_trans_C"/>
</dbReference>
<evidence type="ECO:0000256" key="2">
    <source>
        <dbReference type="SAM" id="MobiDB-lite"/>
    </source>
</evidence>
<dbReference type="GO" id="GO:0015079">
    <property type="term" value="F:potassium ion transmembrane transporter activity"/>
    <property type="evidence" value="ECO:0007669"/>
    <property type="project" value="InterPro"/>
</dbReference>
<dbReference type="PANTHER" id="PTHR30540">
    <property type="entry name" value="OSMOTIC STRESS POTASSIUM TRANSPORTER"/>
    <property type="match status" value="1"/>
</dbReference>
<feature type="compositionally biased region" description="Gly residues" evidence="2">
    <location>
        <begin position="322"/>
        <end position="335"/>
    </location>
</feature>
<feature type="region of interest" description="Disordered" evidence="2">
    <location>
        <begin position="239"/>
        <end position="395"/>
    </location>
</feature>
<feature type="compositionally biased region" description="Basic and acidic residues" evidence="2">
    <location>
        <begin position="338"/>
        <end position="360"/>
    </location>
</feature>
<feature type="compositionally biased region" description="Basic and acidic residues" evidence="2">
    <location>
        <begin position="383"/>
        <end position="395"/>
    </location>
</feature>
<dbReference type="AlphaFoldDB" id="A0AAP0EWD2"/>
<comment type="caution">
    <text evidence="4">The sequence shown here is derived from an EMBL/GenBank/DDBJ whole genome shotgun (WGS) entry which is preliminary data.</text>
</comment>
<dbReference type="Proteomes" id="UP001420932">
    <property type="component" value="Unassembled WGS sequence"/>
</dbReference>
<proteinExistence type="predicted"/>
<dbReference type="InterPro" id="IPR003855">
    <property type="entry name" value="K+_transporter"/>
</dbReference>
<reference evidence="4 5" key="1">
    <citation type="submission" date="2024-01" db="EMBL/GenBank/DDBJ databases">
        <title>Genome assemblies of Stephania.</title>
        <authorList>
            <person name="Yang L."/>
        </authorList>
    </citation>
    <scope>NUCLEOTIDE SEQUENCE [LARGE SCALE GENOMIC DNA]</scope>
    <source>
        <strain evidence="4">YNDBR</strain>
        <tissue evidence="4">Leaf</tissue>
    </source>
</reference>
<feature type="compositionally biased region" description="Basic and acidic residues" evidence="2">
    <location>
        <begin position="303"/>
        <end position="321"/>
    </location>
</feature>
<accession>A0AAP0EWD2</accession>
<feature type="compositionally biased region" description="Basic and acidic residues" evidence="2">
    <location>
        <begin position="250"/>
        <end position="266"/>
    </location>
</feature>
<keyword evidence="5" id="KW-1185">Reference proteome</keyword>
<protein>
    <recommendedName>
        <fullName evidence="3">K+ potassium transporter C-terminal domain-containing protein</fullName>
    </recommendedName>
</protein>
<gene>
    <name evidence="4" type="ORF">Syun_026515</name>
</gene>
<keyword evidence="1" id="KW-0175">Coiled coil</keyword>
<dbReference type="Pfam" id="PF22776">
    <property type="entry name" value="K_trans_C"/>
    <property type="match status" value="1"/>
</dbReference>
<name>A0AAP0EWD2_9MAGN</name>
<organism evidence="4 5">
    <name type="scientific">Stephania yunnanensis</name>
    <dbReference type="NCBI Taxonomy" id="152371"/>
    <lineage>
        <taxon>Eukaryota</taxon>
        <taxon>Viridiplantae</taxon>
        <taxon>Streptophyta</taxon>
        <taxon>Embryophyta</taxon>
        <taxon>Tracheophyta</taxon>
        <taxon>Spermatophyta</taxon>
        <taxon>Magnoliopsida</taxon>
        <taxon>Ranunculales</taxon>
        <taxon>Menispermaceae</taxon>
        <taxon>Menispermoideae</taxon>
        <taxon>Cissampelideae</taxon>
        <taxon>Stephania</taxon>
    </lineage>
</organism>
<feature type="compositionally biased region" description="Basic and acidic residues" evidence="2">
    <location>
        <begin position="273"/>
        <end position="283"/>
    </location>
</feature>
<dbReference type="PANTHER" id="PTHR30540:SF87">
    <property type="entry name" value="POTASSIUM TRANSPORTER"/>
    <property type="match status" value="1"/>
</dbReference>
<feature type="coiled-coil region" evidence="1">
    <location>
        <begin position="127"/>
        <end position="157"/>
    </location>
</feature>
<evidence type="ECO:0000256" key="1">
    <source>
        <dbReference type="SAM" id="Coils"/>
    </source>
</evidence>
<sequence>MGVMYTWNYVYRKKYFYELENKVTVEKLEQIASDPSIKRIPGVGVFYSTLVHGISPIFTHYVENVPALHSVLVFTSIKSVPISEIPIEERFLFRRISRNDLCIFQCVVRYGYKDARRGWDSFGEMLVERLKQFVREEEKEKEMKEMKEKELQVIEDEFENGGVTCLIGESEAVPLKGSSLAKTWIINYFYHFLRKVTRRQEEMDGIPYKRLLKGDDSDPRRPCPSGVRAEVAPLRKCGEWSSRQSLTPDEAERRGSAVATSERELEGEGDGPTADKDGVRRVSGEAARQPPPRPRPHGWCRGGDWRARDGESGDWRERRLADGGGDGDGGRGRAAGFGDRESRDRERDDETSSARRRDGGDGESGDWQMVAAMLDCSEGWESQSRRGFGERVERP</sequence>
<dbReference type="EMBL" id="JBBNAF010000011">
    <property type="protein sequence ID" value="KAK9099470.1"/>
    <property type="molecule type" value="Genomic_DNA"/>
</dbReference>